<proteinExistence type="predicted"/>
<accession>A0ABU8PPV3</accession>
<reference evidence="1 2" key="1">
    <citation type="submission" date="2023-12" db="EMBL/GenBank/DDBJ databases">
        <title>Gut-associated functions are favored during microbiome assembly across C. elegans life.</title>
        <authorList>
            <person name="Zimmermann J."/>
        </authorList>
    </citation>
    <scope>NUCLEOTIDE SEQUENCE [LARGE SCALE GENOMIC DNA]</scope>
    <source>
        <strain evidence="1 2">BIGb0393</strain>
    </source>
</reference>
<dbReference type="EMBL" id="JBBGZW010000001">
    <property type="protein sequence ID" value="MEJ5044042.1"/>
    <property type="molecule type" value="Genomic_DNA"/>
</dbReference>
<dbReference type="RefSeq" id="WP_049852502.1">
    <property type="nucleotide sequence ID" value="NZ_JACAWY010000001.1"/>
</dbReference>
<keyword evidence="2" id="KW-1185">Reference proteome</keyword>
<evidence type="ECO:0000313" key="2">
    <source>
        <dbReference type="Proteomes" id="UP001362100"/>
    </source>
</evidence>
<dbReference type="Proteomes" id="UP001362100">
    <property type="component" value="Unassembled WGS sequence"/>
</dbReference>
<organism evidence="1 2">
    <name type="scientific">Pantoea nemavictus</name>
    <dbReference type="NCBI Taxonomy" id="2726955"/>
    <lineage>
        <taxon>Bacteria</taxon>
        <taxon>Pseudomonadati</taxon>
        <taxon>Pseudomonadota</taxon>
        <taxon>Gammaproteobacteria</taxon>
        <taxon>Enterobacterales</taxon>
        <taxon>Erwiniaceae</taxon>
        <taxon>Pantoea</taxon>
    </lineage>
</organism>
<protein>
    <recommendedName>
        <fullName evidence="3">MarR family transcriptional regulator</fullName>
    </recommendedName>
</protein>
<comment type="caution">
    <text evidence="1">The sequence shown here is derived from an EMBL/GenBank/DDBJ whole genome shotgun (WGS) entry which is preliminary data.</text>
</comment>
<evidence type="ECO:0008006" key="3">
    <source>
        <dbReference type="Google" id="ProtNLM"/>
    </source>
</evidence>
<name>A0ABU8PPV3_9GAMM</name>
<sequence>MKSKQQLTQLIFQRAQEIKSHKNIALVMQKHYKLLFRLYLTKPLYFKAIFKANRFIIGSAIMAYFFTTHKPTLCQVKDFCKKTGLISNNTIDSFLLFIRVSGRMEVEKDAQDKRKLTYKVTTKALDETRALINTMMIPYGMLYEDFDVSACLKMKTFKTEYFKKYADITLNHVYLFDMVPESKAFIFRDAGHMLLMDLYIETLKQQSSVIEYNYLKASLKCGVSRSHIKRCLQAAEAVGLLTLDAANNSIILHLSFMQMALDYFAVYMAMVEYGLRGLSGVPPLAAR</sequence>
<gene>
    <name evidence="1" type="ORF">WH298_02215</name>
</gene>
<evidence type="ECO:0000313" key="1">
    <source>
        <dbReference type="EMBL" id="MEJ5044042.1"/>
    </source>
</evidence>